<keyword evidence="1" id="KW-0812">Transmembrane</keyword>
<sequence length="2403" mass="280928">MQKEIANYIKLKLIVYNGFLLVFFFTLNLFLTSSTKPYIKINEQIPIETVYEEIYQTSCKISGKLMSKYKYFGGYLVADLPTLVKKICIEIDENGEIEKKMKESNIEISLEDPLKSAQYIWIISRMKYNFFIMEAESYAIWISVLKNLRVLNTLDTVNFLPEYRKIISYIPKIPGKQMALRQYPNKDDFLFILSISTRIYKGGKFATDFTGGKILFPNEIKKNNTPLINSNIEYYLPILMKLYPPSFDYQDLISTVSFVYRMIYYCTGNIIFPIEAWEITGLVYSLGGGGNIPKYNDEYAEAILTQDQQDNFPEERNFFVVLERLIQLQPSWDVLMPPMYGHRKEKTGGIEDHELFKFMEFKGMSIPHKNSKDIDGVIVIYFIFRYLLKLFISIETARDLWIVTKNWLTHSTDYYISNNVSFLQSERYIANRKLSKKTDQMEEIPKWATGNRDININSEIISTFISEFENEFPYIITCPEGELALKNSNSDIRYKYNPQRVQKTDRIAVNIAKEIHALFPSVKFRKICGLASSFSLIVPFDIKLFSKFTTRKNGKHKKSKMKETKYWKFSDNLEGIEFCRKGILSLLEDGKIDLEQYDEFDSIHIIDYLDSACLRIIKSQVKCNIETPYYFPYQVSNTINTFSGNIAFALASSFVGETNYYREVIGTIWDGKLQSVIQEETLPSLFRFNNPGFNPESLCNISEYFINPAIIGYFEKKKLTYLKKIKKKQRITDFLARIKEKYYTKTSYNNVELFYSDLMALKEVVNAHKIPKGANLDDWKEFVLDEESISSFILSQFKKPSDFDSVCKTLLERKLRNGDIQFFPILTDSSKYKEYLLNRKKRTKIFFKKLVKDGNSDFSLKEISNLLMFKDESLLEFPETVASNIRDSILYDRFDLQFKNFIQWYIHESCSKASSLVYKSIKAKKKKKCFPCCYSLCYNFFSKSDDSIYYGEERSKYGVKIVEEALEFGLKIVMNNPNVKLYISTNTSNNMSLQVLEQKGITLTIDLTNKDFIIKNASFIYIYLSSISVPITKDNALLASEIASLLLNNYQIHGEAQINDKVTNLSSVNRNMNNVGDSTLFNISHEDNPLNTLQKYCSVDKYNERSLELLNKISLSGNYKNNFNKTFLHWSNGYLSPKKACEIVENLTKSGIINDEEFPEKLLNTKNCLDFVSYNYPKIPHIPIPVCISQQLMMSCNTGNNLVDLFASIILSRLIKFGKYNNLNSIEKTVCSYSKILSMFYNTHRFKEECKDLFTEIFGMSTFIKKEFSNTNGVELLIDDICNDINLMHSCKNISSNKLITDEINRVSDIIISEIKNEFSDFDFYWRKDNMCETANEIIRFGIEDCAEVLKKFLNNLDYEFPLEFEKTICSKINVWPRVCAVEKFSNHSVFSNLFYNYIVVPMLKDNLFKNQKVVNEMNFHDICYILENNYSDQNDRSGNSVISITGLDTAKICTEYFEKLFPKDQMYEQELGLRIIEKKKECEPSISKMFVAIVKDEGNFLFFDNNLDYISRNFIYLPNYMHPEGLAHILINKYKVPPRVTLITIGLQNALDELNSKSEIKYEFSTLGLIYNSVKIVIRLDTLSEKDLLLDCMNINKDRIFPKIGDTELEKICRHTMLSFENTELVENIYLLYSINNKVASYYSTHFTSENISFISKTYVSKVLRGKPSLAVQKLYEKVLNEYIDYIFEQFDSYLPDPEDPKKVISIYKRLGIGKINKKKKLNAKSKVSDEKIETDLDKFLNESVYKSDVQEKNKEKLAKALIMFNFLMETKRLGVFQTHMNAPPFEISQEISSESVLKFMPPDLANWLTSYTNYNFVKMLFVVPIYSDSNKVTGPIANLDIENNILYDELLSKGVALNRVMNILESRQKLISGDKKIQISATILESTIRHIIDQYSNDDQLEFAFSIINNSYIFRNAIKKLTLNKEIIYDLRDNINPTTLILNGNFVALEAIEFFLDRSPSELISKTDFIFKNFDFVRSLYKDSLFYYKGDINSTEMRHIRKRFFCQSFNKQIMRNADNGLNPFFECYYFRVENGSVYRENRHIEGKTSRYCEFTGNSTRTKTSRERYLLHKRYLKFLFNDSEFYYHIIGDSLRLTPEVIMKGIGRVYGYCLLIGEPLNFYFNNFILRYLKTGEPNNESNIKNYVDNRIEKFETMINLSFNTLDSKNFLNKNMDFKNAKKKVFKDQPIYYYVDQREYEKMNGKNLKSRNSNLFEVNNFSNLRFLGKMISNFIRFEKFQLEIESFFNGVYDMIPRRFLRSFNYSNLFYFSQGYIGTNLKNEVLVKSLLTSFFYVENDDILLAHKRNVIKWFHTALNSFTYTDVGFFFATFTGKFSIFPPTAYAGKIRIVAIPLDEEKNSEKRIIIDPLLLVIYIPNYKTYIEVENGVSKIIEMNKRKLLYSA</sequence>
<dbReference type="EMBL" id="LRBP01000017">
    <property type="protein sequence ID" value="OII73014.1"/>
    <property type="molecule type" value="Genomic_DNA"/>
</dbReference>
<keyword evidence="1" id="KW-1133">Transmembrane helix</keyword>
<dbReference type="GO" id="GO:0004842">
    <property type="term" value="F:ubiquitin-protein transferase activity"/>
    <property type="evidence" value="ECO:0007669"/>
    <property type="project" value="InterPro"/>
</dbReference>
<evidence type="ECO:0000313" key="3">
    <source>
        <dbReference type="Proteomes" id="UP000186176"/>
    </source>
</evidence>
<evidence type="ECO:0000256" key="1">
    <source>
        <dbReference type="SAM" id="Phobius"/>
    </source>
</evidence>
<name>A0A1J4MFJ9_9CRYT</name>
<keyword evidence="1" id="KW-0472">Membrane</keyword>
<proteinExistence type="predicted"/>
<reference evidence="2 3" key="1">
    <citation type="submission" date="2016-10" db="EMBL/GenBank/DDBJ databases">
        <title>Reductive evolution of mitochondrial metabolism and differential evolution of invasion-related proteins in Cryptosporidium.</title>
        <authorList>
            <person name="Liu S."/>
            <person name="Roellig D.M."/>
            <person name="Guo Y."/>
            <person name="Li N."/>
            <person name="Frace M.A."/>
            <person name="Tang K."/>
            <person name="Zhang L."/>
            <person name="Feng Y."/>
            <person name="Xiao L."/>
        </authorList>
    </citation>
    <scope>NUCLEOTIDE SEQUENCE [LARGE SCALE GENOMIC DNA]</scope>
    <source>
        <strain evidence="2">39726</strain>
    </source>
</reference>
<accession>A0A1J4MFJ9</accession>
<organism evidence="2 3">
    <name type="scientific">Cryptosporidium ubiquitum</name>
    <dbReference type="NCBI Taxonomy" id="857276"/>
    <lineage>
        <taxon>Eukaryota</taxon>
        <taxon>Sar</taxon>
        <taxon>Alveolata</taxon>
        <taxon>Apicomplexa</taxon>
        <taxon>Conoidasida</taxon>
        <taxon>Coccidia</taxon>
        <taxon>Eucoccidiorida</taxon>
        <taxon>Eimeriorina</taxon>
        <taxon>Cryptosporidiidae</taxon>
        <taxon>Cryptosporidium</taxon>
    </lineage>
</organism>
<gene>
    <name evidence="2" type="ORF">cubi_02245</name>
</gene>
<keyword evidence="3" id="KW-1185">Reference proteome</keyword>
<evidence type="ECO:0000313" key="2">
    <source>
        <dbReference type="EMBL" id="OII73014.1"/>
    </source>
</evidence>
<dbReference type="Proteomes" id="UP000186176">
    <property type="component" value="Unassembled WGS sequence"/>
</dbReference>
<dbReference type="RefSeq" id="XP_028874378.1">
    <property type="nucleotide sequence ID" value="XM_029019257.1"/>
</dbReference>
<comment type="caution">
    <text evidence="2">The sequence shown here is derived from an EMBL/GenBank/DDBJ whole genome shotgun (WGS) entry which is preliminary data.</text>
</comment>
<dbReference type="VEuPathDB" id="CryptoDB:cubi_02245"/>
<protein>
    <submittedName>
        <fullName evidence="2">Uncharacterized protein</fullName>
    </submittedName>
</protein>
<dbReference type="InterPro" id="IPR035983">
    <property type="entry name" value="Hect_E3_ubiquitin_ligase"/>
</dbReference>
<dbReference type="GeneID" id="39979036"/>
<feature type="transmembrane region" description="Helical" evidence="1">
    <location>
        <begin position="12"/>
        <end position="31"/>
    </location>
</feature>
<dbReference type="SUPFAM" id="SSF56204">
    <property type="entry name" value="Hect, E3 ligase catalytic domain"/>
    <property type="match status" value="1"/>
</dbReference>
<dbReference type="OrthoDB" id="337201at2759"/>